<dbReference type="SUPFAM" id="SSF47686">
    <property type="entry name" value="Anaphylotoxins (complement system)"/>
    <property type="match status" value="1"/>
</dbReference>
<dbReference type="InterPro" id="IPR050473">
    <property type="entry name" value="A2M/Complement_sys"/>
</dbReference>
<dbReference type="InterPro" id="IPR013783">
    <property type="entry name" value="Ig-like_fold"/>
</dbReference>
<dbReference type="SMART" id="SM01359">
    <property type="entry name" value="A2M_N_2"/>
    <property type="match status" value="1"/>
</dbReference>
<dbReference type="PANTHER" id="PTHR11412:SF167">
    <property type="entry name" value="COMPLEMENT COMPONENT C3B, TANDEM DUPLICATE 1 ISOFORM X1-RELATED"/>
    <property type="match status" value="1"/>
</dbReference>
<sequence length="1469" mass="163904">MVAPALLRVGSKENIVLEAFGVSATVPVSLSVYNYPAKSYQLWQGNVALSSDNNYIAVQSLEISSSLLHLEEKKTEIVQVIAQFGTLHRAEQTIKVSFLSGYIFIQTDKPIYNPGDTVRYRAFVSTPAFQAFNGTITVEIQNPDEITVYATSRTRAHDGIYSDTYALSDMVKEGKWKIVAKFNHLKENLFNAEFEVKKYVLPAFNVTLTPKKSQFSLEDEELAVEVFAKYMYGEQVEGVAYVVFGVERNGEKTRLVHMKQVNNLNGGTATLTMKELKEAHPNIRDILGFSIYVKASVLTSTGSDLVEAEKSGIKIVLAPYVISFKDPLRFFKPGLPFDLTVKVSHHDGSPALNVPVRISFLSDLIKEHRGTIKVSINMPSVLSPQRITVETVIPDVKAEQQTVKSLSVEPYVAFDMRRQNYLYISVDSSVVKLREFLSFKLYVHTFSQKERDRIQHISYLVLSKGKIVRAGKVSVEGHEVTSTSLLVNPDMLPAFRFVAYYVLPRRHGAEVVADSVLVDIGSQCMGSLSVGPQMGQVSDTYSPGNSFHFQVRGDPGARVGLVAVDNAIFLLSRRRLTQGKIWETVSREDMGCSQGGGRDSMGVFKDAGLIFHSNYGQLTDSRHDLPCIWKSRSRRSAHRVHLRAELEKRYSDGSQRRCCMDGIREIPMPYSCRRRALYITEGWDCIIAFLRCCSEYRGEVLGIITPPPPTTAEPTTIPILTTHDDYIEFSPNYFLFSFARESSPGRHASSRRYPLQGLPGPPGDRHYGLPGKLGVHGEDMTELQSSEHAKQGQLIDIQKEEEEFDEDEYYEADDIYIRTKFFESWLWTDIRLPGEGEPGTKDGLAVSPVHTVLPDSITQWGILAVSASPQTGFCVAEPFNVRSWKRFFIDLRLPRTAARNEHLEVKAVLHNYMNEDLQVLVILQKTEDMCSVAFTGDHKQHVYVRARSSQLLRYTVVPLRAGELPLQVTAVSHYLSGQDAIRKTLRVVVRVEGIQTMDVRSYVLNPAENGDSSEITFCHLSPMSVAYGQLSPMSVAYGQLSPMSVVYGGKQLINVGKAKLSSVVPNSLPETFVNVRGDLLADSIENSINKDSLAALIRMPGGCVEQNLASITLPLIAAHYLDRSNQWDSVGPQRRAEALSYIQKGYEKQLHYCKKDDSYPPYQNEGTSTWITAYVVKVFAMAHHLTNVNKQHVCGPLLYLLKHKQLSSGAFKEDNPVYTISMTGGLRGAESRETLTAFVLIALAEAQKYFTCDDPEINTETRFRRAGEYLNERYSQLKRPYSVAIACYALAVSNQGCKKSVLLKAASPDRTHWPDSSNQFFTLEATGYALLALLKGGHVQEAAAPFKWLNQQRRVGGGYGSTQSTMVVLQALSEFLVRLPPSNLDLQVELSIPGRSDRRWAFTRGLAHVARSSRVPLDQDFTVMASGHGQGILEVVTVYNQLPDVYEKSSCNGFELDVSISESSGARIS</sequence>
<dbReference type="Proteomes" id="UP001239994">
    <property type="component" value="Unassembled WGS sequence"/>
</dbReference>
<dbReference type="Pfam" id="PF21308">
    <property type="entry name" value="C3_CUB2"/>
    <property type="match status" value="1"/>
</dbReference>
<dbReference type="Pfam" id="PF01821">
    <property type="entry name" value="ANATO"/>
    <property type="match status" value="1"/>
</dbReference>
<evidence type="ECO:0000256" key="2">
    <source>
        <dbReference type="ARBA" id="ARBA00010952"/>
    </source>
</evidence>
<evidence type="ECO:0000256" key="8">
    <source>
        <dbReference type="ARBA" id="ARBA00023180"/>
    </source>
</evidence>
<gene>
    <name evidence="11" type="ORF">P4O66_022017</name>
</gene>
<dbReference type="InterPro" id="IPR002890">
    <property type="entry name" value="MG2"/>
</dbReference>
<dbReference type="Pfam" id="PF17789">
    <property type="entry name" value="MG4"/>
    <property type="match status" value="1"/>
</dbReference>
<organism evidence="11 12">
    <name type="scientific">Electrophorus voltai</name>
    <dbReference type="NCBI Taxonomy" id="2609070"/>
    <lineage>
        <taxon>Eukaryota</taxon>
        <taxon>Metazoa</taxon>
        <taxon>Chordata</taxon>
        <taxon>Craniata</taxon>
        <taxon>Vertebrata</taxon>
        <taxon>Euteleostomi</taxon>
        <taxon>Actinopterygii</taxon>
        <taxon>Neopterygii</taxon>
        <taxon>Teleostei</taxon>
        <taxon>Ostariophysi</taxon>
        <taxon>Gymnotiformes</taxon>
        <taxon>Gymnotoidei</taxon>
        <taxon>Gymnotidae</taxon>
        <taxon>Electrophorus</taxon>
    </lineage>
</organism>
<dbReference type="Gene3D" id="1.20.91.20">
    <property type="entry name" value="Anaphylotoxins (complement system)"/>
    <property type="match status" value="1"/>
</dbReference>
<evidence type="ECO:0000256" key="3">
    <source>
        <dbReference type="ARBA" id="ARBA00022525"/>
    </source>
</evidence>
<dbReference type="Gene3D" id="2.60.120.1540">
    <property type="match status" value="1"/>
</dbReference>
<dbReference type="PROSITE" id="PS01178">
    <property type="entry name" value="ANAPHYLATOXIN_2"/>
    <property type="match status" value="1"/>
</dbReference>
<dbReference type="SUPFAM" id="SSF48239">
    <property type="entry name" value="Terpenoid cyclases/Protein prenyltransferases"/>
    <property type="match status" value="1"/>
</dbReference>
<evidence type="ECO:0000313" key="12">
    <source>
        <dbReference type="Proteomes" id="UP001239994"/>
    </source>
</evidence>
<dbReference type="InterPro" id="IPR018081">
    <property type="entry name" value="Anaphylatoxin_comp_syst"/>
</dbReference>
<keyword evidence="8" id="KW-0325">Glycoprotein</keyword>
<dbReference type="Gene3D" id="2.60.40.1940">
    <property type="match status" value="1"/>
</dbReference>
<dbReference type="InterPro" id="IPR041425">
    <property type="entry name" value="C3/4/5_MG1"/>
</dbReference>
<dbReference type="InterPro" id="IPR001599">
    <property type="entry name" value="Macroglobln_a2"/>
</dbReference>
<evidence type="ECO:0000256" key="6">
    <source>
        <dbReference type="ARBA" id="ARBA00022900"/>
    </source>
</evidence>
<evidence type="ECO:0000256" key="9">
    <source>
        <dbReference type="SAM" id="MobiDB-lite"/>
    </source>
</evidence>
<dbReference type="SMART" id="SM01360">
    <property type="entry name" value="A2M"/>
    <property type="match status" value="1"/>
</dbReference>
<dbReference type="SMART" id="SM01419">
    <property type="entry name" value="Thiol-ester_cl"/>
    <property type="match status" value="1"/>
</dbReference>
<keyword evidence="5" id="KW-0732">Signal</keyword>
<dbReference type="GO" id="GO:0005615">
    <property type="term" value="C:extracellular space"/>
    <property type="evidence" value="ECO:0007669"/>
    <property type="project" value="InterPro"/>
</dbReference>
<dbReference type="Gene3D" id="2.20.130.20">
    <property type="match status" value="1"/>
</dbReference>
<proteinExistence type="inferred from homology"/>
<keyword evidence="4" id="KW-0646">Protease inhibitor</keyword>
<dbReference type="Pfam" id="PF17790">
    <property type="entry name" value="MG1"/>
    <property type="match status" value="1"/>
</dbReference>
<dbReference type="InterPro" id="IPR047565">
    <property type="entry name" value="Alpha-macroglob_thiol-ester_cl"/>
</dbReference>
<name>A0AAD8ZN33_9TELE</name>
<dbReference type="Pfam" id="PF07703">
    <property type="entry name" value="A2M_BRD"/>
    <property type="match status" value="1"/>
</dbReference>
<dbReference type="FunFam" id="2.60.40.1940:FF:000001">
    <property type="entry name" value="Complement component C3"/>
    <property type="match status" value="1"/>
</dbReference>
<dbReference type="EMBL" id="JAROKS010000007">
    <property type="protein sequence ID" value="KAK1802347.1"/>
    <property type="molecule type" value="Genomic_DNA"/>
</dbReference>
<dbReference type="InterPro" id="IPR041555">
    <property type="entry name" value="MG3"/>
</dbReference>
<dbReference type="Pfam" id="PF07678">
    <property type="entry name" value="TED_complement"/>
    <property type="match status" value="1"/>
</dbReference>
<dbReference type="Pfam" id="PF00207">
    <property type="entry name" value="A2M"/>
    <property type="match status" value="1"/>
</dbReference>
<accession>A0AAD8ZN33</accession>
<protein>
    <recommendedName>
        <fullName evidence="10">Anaphylatoxin-like domain-containing protein</fullName>
    </recommendedName>
</protein>
<evidence type="ECO:0000256" key="7">
    <source>
        <dbReference type="ARBA" id="ARBA00023157"/>
    </source>
</evidence>
<dbReference type="CDD" id="cd00017">
    <property type="entry name" value="ANATO"/>
    <property type="match status" value="1"/>
</dbReference>
<keyword evidence="6" id="KW-0722">Serine protease inhibitor</keyword>
<evidence type="ECO:0000256" key="1">
    <source>
        <dbReference type="ARBA" id="ARBA00004613"/>
    </source>
</evidence>
<feature type="domain" description="Anaphylatoxin-like" evidence="10">
    <location>
        <begin position="658"/>
        <end position="693"/>
    </location>
</feature>
<dbReference type="InterPro" id="IPR048848">
    <property type="entry name" value="C3_CUB2"/>
</dbReference>
<dbReference type="FunFam" id="2.60.40.1930:FF:000001">
    <property type="entry name" value="CD109 isoform 3"/>
    <property type="match status" value="1"/>
</dbReference>
<feature type="region of interest" description="Disordered" evidence="9">
    <location>
        <begin position="744"/>
        <end position="772"/>
    </location>
</feature>
<keyword evidence="12" id="KW-1185">Reference proteome</keyword>
<dbReference type="Gene3D" id="6.20.50.160">
    <property type="match status" value="1"/>
</dbReference>
<dbReference type="Pfam" id="PF01835">
    <property type="entry name" value="MG2"/>
    <property type="match status" value="1"/>
</dbReference>
<comment type="subcellular location">
    <subcellularLocation>
        <location evidence="1">Secreted</location>
    </subcellularLocation>
</comment>
<evidence type="ECO:0000313" key="11">
    <source>
        <dbReference type="EMBL" id="KAK1802347.1"/>
    </source>
</evidence>
<dbReference type="CDD" id="cd02896">
    <property type="entry name" value="complement_C3_C4_C5"/>
    <property type="match status" value="1"/>
</dbReference>
<dbReference type="Gene3D" id="2.20.210.20">
    <property type="match status" value="1"/>
</dbReference>
<comment type="similarity">
    <text evidence="2">Belongs to the protease inhibitor I39 (alpha-2-macroglobulin) family.</text>
</comment>
<evidence type="ECO:0000259" key="10">
    <source>
        <dbReference type="PROSITE" id="PS01178"/>
    </source>
</evidence>
<keyword evidence="7" id="KW-1015">Disulfide bond</keyword>
<evidence type="ECO:0000256" key="5">
    <source>
        <dbReference type="ARBA" id="ARBA00022729"/>
    </source>
</evidence>
<dbReference type="GO" id="GO:0004867">
    <property type="term" value="F:serine-type endopeptidase inhibitor activity"/>
    <property type="evidence" value="ECO:0007669"/>
    <property type="project" value="UniProtKB-KW"/>
</dbReference>
<comment type="caution">
    <text evidence="11">The sequence shown here is derived from an EMBL/GenBank/DDBJ whole genome shotgun (WGS) entry which is preliminary data.</text>
</comment>
<evidence type="ECO:0000256" key="4">
    <source>
        <dbReference type="ARBA" id="ARBA00022690"/>
    </source>
</evidence>
<dbReference type="InterPro" id="IPR000020">
    <property type="entry name" value="Anaphylatoxin/fibulin"/>
</dbReference>
<dbReference type="InterPro" id="IPR011626">
    <property type="entry name" value="Alpha-macroglobulin_TED"/>
</dbReference>
<reference evidence="11" key="1">
    <citation type="submission" date="2023-03" db="EMBL/GenBank/DDBJ databases">
        <title>Electrophorus voltai genome.</title>
        <authorList>
            <person name="Bian C."/>
        </authorList>
    </citation>
    <scope>NUCLEOTIDE SEQUENCE</scope>
    <source>
        <strain evidence="11">CB-2022</strain>
        <tissue evidence="11">Muscle</tissue>
    </source>
</reference>
<dbReference type="Gene3D" id="2.60.40.1930">
    <property type="match status" value="3"/>
</dbReference>
<keyword evidence="3" id="KW-0964">Secreted</keyword>
<dbReference type="SMART" id="SM00104">
    <property type="entry name" value="ANATO"/>
    <property type="match status" value="1"/>
</dbReference>
<dbReference type="Gene3D" id="2.60.40.10">
    <property type="entry name" value="Immunoglobulins"/>
    <property type="match status" value="2"/>
</dbReference>
<dbReference type="PANTHER" id="PTHR11412">
    <property type="entry name" value="MACROGLOBULIN / COMPLEMENT"/>
    <property type="match status" value="1"/>
</dbReference>
<dbReference type="Pfam" id="PF17791">
    <property type="entry name" value="MG3"/>
    <property type="match status" value="1"/>
</dbReference>
<dbReference type="InterPro" id="IPR008930">
    <property type="entry name" value="Terpenoid_cyclase/PrenylTrfase"/>
</dbReference>
<dbReference type="InterPro" id="IPR040839">
    <property type="entry name" value="MG4"/>
</dbReference>
<dbReference type="Gene3D" id="1.50.10.20">
    <property type="match status" value="1"/>
</dbReference>
<dbReference type="InterPro" id="IPR011625">
    <property type="entry name" value="A2M_N_BRD"/>
</dbReference>